<proteinExistence type="predicted"/>
<dbReference type="Pfam" id="PF11751">
    <property type="entry name" value="PorP_SprF"/>
    <property type="match status" value="1"/>
</dbReference>
<dbReference type="Proteomes" id="UP000002875">
    <property type="component" value="Chromosome"/>
</dbReference>
<feature type="chain" id="PRO_5046413431" evidence="1">
    <location>
        <begin position="29"/>
        <end position="342"/>
    </location>
</feature>
<reference evidence="2 3" key="1">
    <citation type="submission" date="2011-07" db="EMBL/GenBank/DDBJ databases">
        <title>The complete genome of chromosome of Emticicia oligotrophica DSM 17448.</title>
        <authorList>
            <consortium name="US DOE Joint Genome Institute (JGI-PGF)"/>
            <person name="Lucas S."/>
            <person name="Han J."/>
            <person name="Lapidus A."/>
            <person name="Bruce D."/>
            <person name="Goodwin L."/>
            <person name="Pitluck S."/>
            <person name="Peters L."/>
            <person name="Kyrpides N."/>
            <person name="Mavromatis K."/>
            <person name="Ivanova N."/>
            <person name="Ovchinnikova G."/>
            <person name="Teshima H."/>
            <person name="Detter J.C."/>
            <person name="Tapia R."/>
            <person name="Han C."/>
            <person name="Land M."/>
            <person name="Hauser L."/>
            <person name="Markowitz V."/>
            <person name="Cheng J.-F."/>
            <person name="Hugenholtz P."/>
            <person name="Woyke T."/>
            <person name="Wu D."/>
            <person name="Tindall B."/>
            <person name="Pomrenke H."/>
            <person name="Brambilla E."/>
            <person name="Klenk H.-P."/>
            <person name="Eisen J.A."/>
        </authorList>
    </citation>
    <scope>NUCLEOTIDE SEQUENCE [LARGE SCALE GENOMIC DNA]</scope>
    <source>
        <strain evidence="2 3">DSM 17448</strain>
    </source>
</reference>
<dbReference type="NCBIfam" id="TIGR03519">
    <property type="entry name" value="T9SS_PorP_fam"/>
    <property type="match status" value="1"/>
</dbReference>
<evidence type="ECO:0000313" key="3">
    <source>
        <dbReference type="Proteomes" id="UP000002875"/>
    </source>
</evidence>
<evidence type="ECO:0000256" key="1">
    <source>
        <dbReference type="SAM" id="SignalP"/>
    </source>
</evidence>
<dbReference type="InterPro" id="IPR019861">
    <property type="entry name" value="PorP/SprF_Bacteroidetes"/>
</dbReference>
<feature type="signal peptide" evidence="1">
    <location>
        <begin position="1"/>
        <end position="28"/>
    </location>
</feature>
<dbReference type="EMBL" id="CP002961">
    <property type="protein sequence ID" value="AFK03732.1"/>
    <property type="molecule type" value="Genomic_DNA"/>
</dbReference>
<evidence type="ECO:0000313" key="2">
    <source>
        <dbReference type="EMBL" id="AFK03732.1"/>
    </source>
</evidence>
<keyword evidence="1" id="KW-0732">Signal</keyword>
<gene>
    <name evidence="2" type="ordered locus">Emtol_2596</name>
</gene>
<keyword evidence="3" id="KW-1185">Reference proteome</keyword>
<protein>
    <submittedName>
        <fullName evidence="2">Membrane protein</fullName>
    </submittedName>
</protein>
<organism evidence="2 3">
    <name type="scientific">Emticicia oligotrophica (strain DSM 17448 / CIP 109782 / MTCC 6937 / GPTSA100-15)</name>
    <dbReference type="NCBI Taxonomy" id="929562"/>
    <lineage>
        <taxon>Bacteria</taxon>
        <taxon>Pseudomonadati</taxon>
        <taxon>Bacteroidota</taxon>
        <taxon>Cytophagia</taxon>
        <taxon>Cytophagales</taxon>
        <taxon>Leadbetterellaceae</taxon>
        <taxon>Emticicia</taxon>
    </lineage>
</organism>
<name>A0ABM5N2S8_EMTOG</name>
<accession>A0ABM5N2S8</accession>
<sequence>MKNFTNLKNRLAALLLWGVLLISYQTFAQQEAMFSQYMFNTLAINPAYAGSRDVLSLTTLGRYQWMGVEGAPKTFTFTMDTPIKNEKMGIGLQVTRDEVGLQKNTGVHFTYSYRVKVGPRSTLAFGVQGGATNVRWALSDVSNLTNPTDYVFSGSQDINNILPNFGGGLYLSNDKGYIGVSCPQIMQNKLSNFNLPDSSGKASVGKTRRHYFLMMGFVIGKGSFKVKPSTMVRYTQGAPLGFDGNINFWIKDKISFGVSGRISQFQAMGQDSKSLFDAAIGMLELQLTPQFRIGYAYDFTSNKLNDVTKTGFNRLVGIPTHELMLRYEFGFGKSKILTPRYF</sequence>